<feature type="compositionally biased region" description="Low complexity" evidence="5">
    <location>
        <begin position="38"/>
        <end position="47"/>
    </location>
</feature>
<dbReference type="SUPFAM" id="SSF53850">
    <property type="entry name" value="Periplasmic binding protein-like II"/>
    <property type="match status" value="1"/>
</dbReference>
<reference evidence="6 7" key="1">
    <citation type="submission" date="2019-02" db="EMBL/GenBank/DDBJ databases">
        <title>Draft genome sequences of novel Actinobacteria.</title>
        <authorList>
            <person name="Sahin N."/>
            <person name="Ay H."/>
            <person name="Saygin H."/>
        </authorList>
    </citation>
    <scope>NUCLEOTIDE SEQUENCE [LARGE SCALE GENOMIC DNA]</scope>
    <source>
        <strain evidence="6 7">8K307</strain>
    </source>
</reference>
<sequence>MTTSRPLPSAGLNRRRFLGGLAGLGAGAYLLSACSSGGSGPASSTPGAEGGLTLPDFAPPRDLAGATVSDVPGVLPAYEQFPLPPFKSVAQPPGRGGTVTSLHPLFTAPPDDLQGSEVFQAFQRGLNVTLEPTYTPIGSYENKLATVLAGGSIPDITWVNTETVPAAVSYFQQGAFADLSDVLGGDGVSAYPNLAQLPSYAWRNCAVEGVLYGVPRGIPLLNNSVALYRADWAAALGFPEPPADAAEYLELMTAFSKGSPRGSGQSWGAAVLDAGFVRQMFRVPNEWRLEEDGTLTHYVESDEYRAALEFHIEEFKAGVYHPDATIGGDTYTRAIDLLQSGQTGFYAGSLNAQFALRRPGTLAGDPGSDVQPLTPPGHDGGDPLTYEQRGYYGMAAISAEAAKDDERLHELLGVIDYWSAPFGSEEYVLVNYGLEGRQVTFEDSGQLVPVPPDQAPTEAPVPYLTQVRETLFYFPGAQADARLAQGAMETVVRSSAPNPVTGLISDTAIRQGAALGQLNNDYETGIVTGQRSLDELEEWRDRWRSGGGDAMRREFQDALERLDS</sequence>
<dbReference type="RefSeq" id="WP_132106903.1">
    <property type="nucleotide sequence ID" value="NZ_SMLB01000052.1"/>
</dbReference>
<accession>A0A4R5A0X3</accession>
<evidence type="ECO:0000256" key="3">
    <source>
        <dbReference type="ARBA" id="ARBA00022448"/>
    </source>
</evidence>
<dbReference type="AlphaFoldDB" id="A0A4R5A0X3"/>
<name>A0A4R5A0X3_9ACTN</name>
<dbReference type="PANTHER" id="PTHR43649">
    <property type="entry name" value="ARABINOSE-BINDING PROTEIN-RELATED"/>
    <property type="match status" value="1"/>
</dbReference>
<evidence type="ECO:0000313" key="6">
    <source>
        <dbReference type="EMBL" id="TDD65413.1"/>
    </source>
</evidence>
<dbReference type="InterPro" id="IPR006311">
    <property type="entry name" value="TAT_signal"/>
</dbReference>
<dbReference type="PROSITE" id="PS51257">
    <property type="entry name" value="PROKAR_LIPOPROTEIN"/>
    <property type="match status" value="1"/>
</dbReference>
<dbReference type="PROSITE" id="PS51318">
    <property type="entry name" value="TAT"/>
    <property type="match status" value="1"/>
</dbReference>
<proteinExistence type="inferred from homology"/>
<dbReference type="Pfam" id="PF13416">
    <property type="entry name" value="SBP_bac_8"/>
    <property type="match status" value="1"/>
</dbReference>
<keyword evidence="3" id="KW-0813">Transport</keyword>
<dbReference type="Gene3D" id="3.40.190.10">
    <property type="entry name" value="Periplasmic binding protein-like II"/>
    <property type="match status" value="2"/>
</dbReference>
<comment type="subcellular location">
    <subcellularLocation>
        <location evidence="1">Cell envelope</location>
    </subcellularLocation>
</comment>
<dbReference type="OrthoDB" id="3714110at2"/>
<evidence type="ECO:0000313" key="7">
    <source>
        <dbReference type="Proteomes" id="UP000295217"/>
    </source>
</evidence>
<dbReference type="Proteomes" id="UP000295217">
    <property type="component" value="Unassembled WGS sequence"/>
</dbReference>
<dbReference type="PANTHER" id="PTHR43649:SF31">
    <property type="entry name" value="SN-GLYCEROL-3-PHOSPHATE-BINDING PERIPLASMIC PROTEIN UGPB"/>
    <property type="match status" value="1"/>
</dbReference>
<evidence type="ECO:0000256" key="1">
    <source>
        <dbReference type="ARBA" id="ARBA00004196"/>
    </source>
</evidence>
<dbReference type="InterPro" id="IPR050490">
    <property type="entry name" value="Bact_solute-bd_prot1"/>
</dbReference>
<evidence type="ECO:0000256" key="2">
    <source>
        <dbReference type="ARBA" id="ARBA00008520"/>
    </source>
</evidence>
<dbReference type="GO" id="GO:0030313">
    <property type="term" value="C:cell envelope"/>
    <property type="evidence" value="ECO:0007669"/>
    <property type="project" value="UniProtKB-SubCell"/>
</dbReference>
<keyword evidence="7" id="KW-1185">Reference proteome</keyword>
<comment type="similarity">
    <text evidence="2">Belongs to the bacterial solute-binding protein 1 family.</text>
</comment>
<organism evidence="6 7">
    <name type="scientific">Jiangella aurantiaca</name>
    <dbReference type="NCBI Taxonomy" id="2530373"/>
    <lineage>
        <taxon>Bacteria</taxon>
        <taxon>Bacillati</taxon>
        <taxon>Actinomycetota</taxon>
        <taxon>Actinomycetes</taxon>
        <taxon>Jiangellales</taxon>
        <taxon>Jiangellaceae</taxon>
        <taxon>Jiangella</taxon>
    </lineage>
</organism>
<protein>
    <submittedName>
        <fullName evidence="6">Extracellular solute-binding protein</fullName>
    </submittedName>
</protein>
<evidence type="ECO:0000256" key="4">
    <source>
        <dbReference type="ARBA" id="ARBA00022729"/>
    </source>
</evidence>
<evidence type="ECO:0000256" key="5">
    <source>
        <dbReference type="SAM" id="MobiDB-lite"/>
    </source>
</evidence>
<keyword evidence="4" id="KW-0732">Signal</keyword>
<dbReference type="InterPro" id="IPR006059">
    <property type="entry name" value="SBP"/>
</dbReference>
<comment type="caution">
    <text evidence="6">The sequence shown here is derived from an EMBL/GenBank/DDBJ whole genome shotgun (WGS) entry which is preliminary data.</text>
</comment>
<dbReference type="EMBL" id="SMLB01000052">
    <property type="protein sequence ID" value="TDD65413.1"/>
    <property type="molecule type" value="Genomic_DNA"/>
</dbReference>
<feature type="region of interest" description="Disordered" evidence="5">
    <location>
        <begin position="38"/>
        <end position="58"/>
    </location>
</feature>
<gene>
    <name evidence="6" type="ORF">E1262_25390</name>
</gene>